<keyword evidence="1" id="KW-0812">Transmembrane</keyword>
<dbReference type="eggNOG" id="ENOG5031ZD3">
    <property type="taxonomic scope" value="Bacteria"/>
</dbReference>
<evidence type="ECO:0000313" key="2">
    <source>
        <dbReference type="EMBL" id="EGA69040.1"/>
    </source>
</evidence>
<keyword evidence="1" id="KW-0472">Membrane</keyword>
<organism evidence="2 3">
    <name type="scientific">Vibrio sinaloensis DSM 21326</name>
    <dbReference type="NCBI Taxonomy" id="945550"/>
    <lineage>
        <taxon>Bacteria</taxon>
        <taxon>Pseudomonadati</taxon>
        <taxon>Pseudomonadota</taxon>
        <taxon>Gammaproteobacteria</taxon>
        <taxon>Vibrionales</taxon>
        <taxon>Vibrionaceae</taxon>
        <taxon>Vibrio</taxon>
        <taxon>Vibrio oreintalis group</taxon>
    </lineage>
</organism>
<accession>E8MA91</accession>
<dbReference type="Proteomes" id="UP000006228">
    <property type="component" value="Unassembled WGS sequence"/>
</dbReference>
<reference evidence="2 3" key="1">
    <citation type="journal article" date="2012" name="Int. J. Syst. Evol. Microbiol.">
        <title>Vibrio caribbeanicus sp. nov., isolated from the marine sponge Scleritoderma cyanea.</title>
        <authorList>
            <person name="Hoffmann M."/>
            <person name="Monday S.R."/>
            <person name="Allard M.W."/>
            <person name="Strain E.A."/>
            <person name="Whittaker P."/>
            <person name="Naum M."/>
            <person name="McCarthy P.J."/>
            <person name="Lopez J.V."/>
            <person name="Fischer M."/>
            <person name="Brown E.W."/>
        </authorList>
    </citation>
    <scope>NUCLEOTIDE SEQUENCE [LARGE SCALE GENOMIC DNA]</scope>
    <source>
        <strain evidence="3">DSMZ 21326</strain>
    </source>
</reference>
<sequence length="87" mass="9613">MNSKNKAIVAAIIFAVSMLMMELDVGGIFAFLIAVMAFFTCVLQGVMHLMGYKDGDAYKVYEDSESIEAQALSNLFKDKKECSSEDK</sequence>
<comment type="caution">
    <text evidence="2">The sequence shown here is derived from an EMBL/GenBank/DDBJ whole genome shotgun (WGS) entry which is preliminary data.</text>
</comment>
<proteinExistence type="predicted"/>
<dbReference type="AlphaFoldDB" id="E8MA91"/>
<gene>
    <name evidence="2" type="ORF">VISI1226_07033</name>
</gene>
<name>E8MA91_PHOS4</name>
<evidence type="ECO:0000313" key="3">
    <source>
        <dbReference type="Proteomes" id="UP000006228"/>
    </source>
</evidence>
<feature type="transmembrane region" description="Helical" evidence="1">
    <location>
        <begin position="29"/>
        <end position="49"/>
    </location>
</feature>
<dbReference type="GeneID" id="95570493"/>
<dbReference type="EMBL" id="AEVT01000093">
    <property type="protein sequence ID" value="EGA69040.1"/>
    <property type="molecule type" value="Genomic_DNA"/>
</dbReference>
<protein>
    <submittedName>
        <fullName evidence="2">Uncharacterized protein</fullName>
    </submittedName>
</protein>
<dbReference type="RefSeq" id="WP_008079229.1">
    <property type="nucleotide sequence ID" value="NZ_AEVT01000093.1"/>
</dbReference>
<keyword evidence="1" id="KW-1133">Transmembrane helix</keyword>
<evidence type="ECO:0000256" key="1">
    <source>
        <dbReference type="SAM" id="Phobius"/>
    </source>
</evidence>
<dbReference type="OrthoDB" id="5905497at2"/>
<feature type="transmembrane region" description="Helical" evidence="1">
    <location>
        <begin position="7"/>
        <end position="23"/>
    </location>
</feature>